<dbReference type="PANTHER" id="PTHR30629">
    <property type="entry name" value="PROPHAGE INTEGRASE"/>
    <property type="match status" value="1"/>
</dbReference>
<dbReference type="AlphaFoldDB" id="M3A3S4"/>
<dbReference type="InterPro" id="IPR050808">
    <property type="entry name" value="Phage_Integrase"/>
</dbReference>
<proteinExistence type="inferred from homology"/>
<dbReference type="EMBL" id="AONQ01000164">
    <property type="protein sequence ID" value="EME67518.1"/>
    <property type="molecule type" value="Genomic_DNA"/>
</dbReference>
<comment type="caution">
    <text evidence="4">The sequence shown here is derived from an EMBL/GenBank/DDBJ whole genome shotgun (WGS) entry which is preliminary data.</text>
</comment>
<evidence type="ECO:0000259" key="3">
    <source>
        <dbReference type="Pfam" id="PF13356"/>
    </source>
</evidence>
<dbReference type="OrthoDB" id="6388170at2"/>
<protein>
    <submittedName>
        <fullName evidence="4">Phage integrase</fullName>
    </submittedName>
</protein>
<evidence type="ECO:0000256" key="1">
    <source>
        <dbReference type="ARBA" id="ARBA00008857"/>
    </source>
</evidence>
<dbReference type="InterPro" id="IPR025166">
    <property type="entry name" value="Integrase_DNA_bind_dom"/>
</dbReference>
<dbReference type="Pfam" id="PF13356">
    <property type="entry name" value="Arm-DNA-bind_3"/>
    <property type="match status" value="1"/>
</dbReference>
<dbReference type="Proteomes" id="UP000011744">
    <property type="component" value="Unassembled WGS sequence"/>
</dbReference>
<dbReference type="GO" id="GO:0015074">
    <property type="term" value="P:DNA integration"/>
    <property type="evidence" value="ECO:0007669"/>
    <property type="project" value="UniProtKB-KW"/>
</dbReference>
<evidence type="ECO:0000256" key="2">
    <source>
        <dbReference type="ARBA" id="ARBA00022908"/>
    </source>
</evidence>
<dbReference type="Gene3D" id="3.30.160.390">
    <property type="entry name" value="Integrase, DNA-binding domain"/>
    <property type="match status" value="1"/>
</dbReference>
<comment type="similarity">
    <text evidence="1">Belongs to the 'phage' integrase family.</text>
</comment>
<evidence type="ECO:0000313" key="5">
    <source>
        <dbReference type="Proteomes" id="UP000011744"/>
    </source>
</evidence>
<name>M3A3S4_9PROT</name>
<accession>M3A3S4</accession>
<reference evidence="4 5" key="1">
    <citation type="journal article" date="2014" name="Genome Announc.">
        <title>Draft Genome Sequence of Magnetospirillum sp. Strain SO-1, a Freshwater Magnetotactic Bacterium Isolated from the Ol'khovka River, Russia.</title>
        <authorList>
            <person name="Grouzdev D.S."/>
            <person name="Dziuba M.V."/>
            <person name="Sukhacheva M.S."/>
            <person name="Mardanov A.V."/>
            <person name="Beletskiy A.V."/>
            <person name="Kuznetsov B.B."/>
            <person name="Skryabin K.G."/>
        </authorList>
    </citation>
    <scope>NUCLEOTIDE SEQUENCE [LARGE SCALE GENOMIC DNA]</scope>
    <source>
        <strain evidence="4 5">SO-1</strain>
    </source>
</reference>
<dbReference type="PANTHER" id="PTHR30629:SF2">
    <property type="entry name" value="PROPHAGE INTEGRASE INTS-RELATED"/>
    <property type="match status" value="1"/>
</dbReference>
<dbReference type="STRING" id="1244869.H261_23110"/>
<gene>
    <name evidence="4" type="ORF">H261_23110</name>
</gene>
<evidence type="ECO:0000313" key="4">
    <source>
        <dbReference type="EMBL" id="EME67518.1"/>
    </source>
</evidence>
<feature type="non-terminal residue" evidence="4">
    <location>
        <position position="113"/>
    </location>
</feature>
<dbReference type="RefSeq" id="WP_008622693.1">
    <property type="nucleotide sequence ID" value="NZ_AONQ01000164.1"/>
</dbReference>
<sequence length="113" mass="12834">MVEQLTEKLVKALPSPTKGNRLIYDEAVKGFAVRITAAGAKSFVVNYYIHGRERRYTIGSHPDWSVAQAREEAKFIKKQVDQGSDPLGKRVEDREAKTVGDLFKEYQEKHLPT</sequence>
<organism evidence="4 5">
    <name type="scientific">Paramagnetospirillum caucaseum</name>
    <dbReference type="NCBI Taxonomy" id="1244869"/>
    <lineage>
        <taxon>Bacteria</taxon>
        <taxon>Pseudomonadati</taxon>
        <taxon>Pseudomonadota</taxon>
        <taxon>Alphaproteobacteria</taxon>
        <taxon>Rhodospirillales</taxon>
        <taxon>Magnetospirillaceae</taxon>
        <taxon>Paramagnetospirillum</taxon>
    </lineage>
</organism>
<keyword evidence="5" id="KW-1185">Reference proteome</keyword>
<dbReference type="InterPro" id="IPR038488">
    <property type="entry name" value="Integrase_DNA-bd_sf"/>
</dbReference>
<keyword evidence="2" id="KW-0229">DNA integration</keyword>
<feature type="domain" description="Integrase DNA-binding" evidence="3">
    <location>
        <begin position="5"/>
        <end position="90"/>
    </location>
</feature>
<dbReference type="eggNOG" id="COG0582">
    <property type="taxonomic scope" value="Bacteria"/>
</dbReference>